<dbReference type="KEGG" id="pus:CKA81_08680"/>
<evidence type="ECO:0000313" key="2">
    <source>
        <dbReference type="Proteomes" id="UP000283474"/>
    </source>
</evidence>
<dbReference type="EMBL" id="CP022987">
    <property type="protein sequence ID" value="QAA93903.1"/>
    <property type="molecule type" value="Genomic_DNA"/>
</dbReference>
<dbReference type="OrthoDB" id="5363652at2"/>
<dbReference type="RefSeq" id="WP_118994251.1">
    <property type="nucleotide sequence ID" value="NZ_CP022987.1"/>
</dbReference>
<proteinExistence type="predicted"/>
<dbReference type="Pfam" id="PF07751">
    <property type="entry name" value="Abi_2"/>
    <property type="match status" value="1"/>
</dbReference>
<gene>
    <name evidence="1" type="ORF">CKA81_08680</name>
</gene>
<dbReference type="AlphaFoldDB" id="A0A410GC89"/>
<evidence type="ECO:0008006" key="3">
    <source>
        <dbReference type="Google" id="ProtNLM"/>
    </source>
</evidence>
<dbReference type="Proteomes" id="UP000283474">
    <property type="component" value="Chromosome"/>
</dbReference>
<accession>A0A410GC89</accession>
<sequence>MAINRIPFSKPASSPEQLLQKLERQGLVVDDFKRGQARNYMRFVGGYRLKGYWHHLVDPVTKNFPAGYRFEQIVSRCEFDRELRALTMAAVERLEIAVRVVMANHLSLKHSPHWFLDGNLFRQGRRQGAAELVAKIEAEVDRARDKTFVKHYFSRYSEPHLPPSWSVCECVTFGLWSRTYQLLKNPDDRKAISRRFNVDATEVFESWIHTLTVVRNMVAHSGQLLRVTLGVAPRDYRKADIRFSDSKSFYAVATVINYLLRQIGLPLEWSEQLKALFAKYPEVHLAEIGFPIDWGNRPGWL</sequence>
<organism evidence="1 2">
    <name type="scientific">Pollutimonas thiosulfatoxidans</name>
    <dbReference type="NCBI Taxonomy" id="2028345"/>
    <lineage>
        <taxon>Bacteria</taxon>
        <taxon>Pseudomonadati</taxon>
        <taxon>Pseudomonadota</taxon>
        <taxon>Betaproteobacteria</taxon>
        <taxon>Burkholderiales</taxon>
        <taxon>Alcaligenaceae</taxon>
        <taxon>Pollutimonas</taxon>
    </lineage>
</organism>
<keyword evidence="2" id="KW-1185">Reference proteome</keyword>
<dbReference type="InterPro" id="IPR011664">
    <property type="entry name" value="Abi_system_AbiD/AbiF-like"/>
</dbReference>
<protein>
    <recommendedName>
        <fullName evidence="3">DNA-binding protein</fullName>
    </recommendedName>
</protein>
<name>A0A410GC89_9BURK</name>
<evidence type="ECO:0000313" key="1">
    <source>
        <dbReference type="EMBL" id="QAA93903.1"/>
    </source>
</evidence>
<reference evidence="1 2" key="1">
    <citation type="submission" date="2017-08" db="EMBL/GenBank/DDBJ databases">
        <authorList>
            <person name="Park S.-J."/>
            <person name="Kim H."/>
        </authorList>
    </citation>
    <scope>NUCLEOTIDE SEQUENCE [LARGE SCALE GENOMIC DNA]</scope>
    <source>
        <strain evidence="2">ye3</strain>
    </source>
</reference>